<dbReference type="Pfam" id="PF07603">
    <property type="entry name" value="Lcl_C"/>
    <property type="match status" value="1"/>
</dbReference>
<comment type="caution">
    <text evidence="2">The sequence shown here is derived from an EMBL/GenBank/DDBJ whole genome shotgun (WGS) entry which is preliminary data.</text>
</comment>
<sequence length="249" mass="27328">MLLLLLDDESATAQPPFRFRLPDSGLLVGGNYPSGINADCSGAIILQQSCSHGLDATQADDSDGKAGFSYTKLSASGEALPASASVWSCVRDNLTGFVWEVKTDDGGVQDKDNTYFWGGIGAEGRGVASVHGEYYDDWNTLVTSLNEQALCGFSDWRIPHIKELSTLVDRGKSIGPTIDTDYFPNTMSHYYWSSTPGHPESGDDIGRARRIGFQDGVDRSWYRSGTFSHYHVRLMRTDDYQAYIATEVP</sequence>
<feature type="domain" description="Lcl C-terminal" evidence="1">
    <location>
        <begin position="89"/>
        <end position="236"/>
    </location>
</feature>
<reference evidence="2" key="1">
    <citation type="journal article" date="2014" name="Int. J. Syst. Evol. Microbiol.">
        <title>Complete genome sequence of Corynebacterium casei LMG S-19264T (=DSM 44701T), isolated from a smear-ripened cheese.</title>
        <authorList>
            <consortium name="US DOE Joint Genome Institute (JGI-PGF)"/>
            <person name="Walter F."/>
            <person name="Albersmeier A."/>
            <person name="Kalinowski J."/>
            <person name="Ruckert C."/>
        </authorList>
    </citation>
    <scope>NUCLEOTIDE SEQUENCE</scope>
    <source>
        <strain evidence="2">KCTC 12711</strain>
    </source>
</reference>
<proteinExistence type="predicted"/>
<evidence type="ECO:0000313" key="2">
    <source>
        <dbReference type="EMBL" id="GHA03585.1"/>
    </source>
</evidence>
<organism evidence="2 3">
    <name type="scientific">Arenicella chitinivorans</name>
    <dbReference type="NCBI Taxonomy" id="1329800"/>
    <lineage>
        <taxon>Bacteria</taxon>
        <taxon>Pseudomonadati</taxon>
        <taxon>Pseudomonadota</taxon>
        <taxon>Gammaproteobacteria</taxon>
        <taxon>Arenicellales</taxon>
        <taxon>Arenicellaceae</taxon>
        <taxon>Arenicella</taxon>
    </lineage>
</organism>
<dbReference type="EMBL" id="BMXA01000002">
    <property type="protein sequence ID" value="GHA03585.1"/>
    <property type="molecule type" value="Genomic_DNA"/>
</dbReference>
<evidence type="ECO:0000259" key="1">
    <source>
        <dbReference type="Pfam" id="PF07603"/>
    </source>
</evidence>
<dbReference type="InterPro" id="IPR011460">
    <property type="entry name" value="Lcl_C"/>
</dbReference>
<keyword evidence="3" id="KW-1185">Reference proteome</keyword>
<gene>
    <name evidence="2" type="ORF">GCM10008090_10890</name>
</gene>
<name>A0A918RPJ8_9GAMM</name>
<accession>A0A918RPJ8</accession>
<reference evidence="2" key="2">
    <citation type="submission" date="2020-09" db="EMBL/GenBank/DDBJ databases">
        <authorList>
            <person name="Sun Q."/>
            <person name="Kim S."/>
        </authorList>
    </citation>
    <scope>NUCLEOTIDE SEQUENCE</scope>
    <source>
        <strain evidence="2">KCTC 12711</strain>
    </source>
</reference>
<dbReference type="Proteomes" id="UP000614811">
    <property type="component" value="Unassembled WGS sequence"/>
</dbReference>
<protein>
    <recommendedName>
        <fullName evidence="1">Lcl C-terminal domain-containing protein</fullName>
    </recommendedName>
</protein>
<dbReference type="AlphaFoldDB" id="A0A918RPJ8"/>
<evidence type="ECO:0000313" key="3">
    <source>
        <dbReference type="Proteomes" id="UP000614811"/>
    </source>
</evidence>